<dbReference type="Pfam" id="PF13537">
    <property type="entry name" value="GATase_7"/>
    <property type="match status" value="1"/>
</dbReference>
<dbReference type="EC" id="6.3.5.4" evidence="3"/>
<evidence type="ECO:0000313" key="13">
    <source>
        <dbReference type="Proteomes" id="UP000075663"/>
    </source>
</evidence>
<comment type="pathway">
    <text evidence="1">Amino-acid biosynthesis; L-asparagine biosynthesis; L-asparagine from L-aspartate (L-Gln route): step 1/1.</text>
</comment>
<comment type="similarity">
    <text evidence="2">Belongs to the asparagine synthetase family.</text>
</comment>
<dbReference type="GO" id="GO:0004066">
    <property type="term" value="F:asparagine synthase (glutamine-hydrolyzing) activity"/>
    <property type="evidence" value="ECO:0007669"/>
    <property type="project" value="UniProtKB-EC"/>
</dbReference>
<organism evidence="12 13">
    <name type="scientific">Roseivirga seohaensis</name>
    <dbReference type="NCBI Taxonomy" id="1914963"/>
    <lineage>
        <taxon>Bacteria</taxon>
        <taxon>Pseudomonadati</taxon>
        <taxon>Bacteroidota</taxon>
        <taxon>Cytophagia</taxon>
        <taxon>Cytophagales</taxon>
        <taxon>Roseivirgaceae</taxon>
        <taxon>Roseivirga</taxon>
    </lineage>
</organism>
<dbReference type="InterPro" id="IPR051786">
    <property type="entry name" value="ASN_synthetase/amidase"/>
</dbReference>
<dbReference type="Gene3D" id="3.40.50.620">
    <property type="entry name" value="HUPs"/>
    <property type="match status" value="1"/>
</dbReference>
<comment type="catalytic activity">
    <reaction evidence="7">
        <text>L-aspartate + L-glutamine + ATP + H2O = L-asparagine + L-glutamate + AMP + diphosphate + H(+)</text>
        <dbReference type="Rhea" id="RHEA:12228"/>
        <dbReference type="ChEBI" id="CHEBI:15377"/>
        <dbReference type="ChEBI" id="CHEBI:15378"/>
        <dbReference type="ChEBI" id="CHEBI:29985"/>
        <dbReference type="ChEBI" id="CHEBI:29991"/>
        <dbReference type="ChEBI" id="CHEBI:30616"/>
        <dbReference type="ChEBI" id="CHEBI:33019"/>
        <dbReference type="ChEBI" id="CHEBI:58048"/>
        <dbReference type="ChEBI" id="CHEBI:58359"/>
        <dbReference type="ChEBI" id="CHEBI:456215"/>
        <dbReference type="EC" id="6.3.5.4"/>
    </reaction>
</comment>
<dbReference type="PIRSF" id="PIRSF001589">
    <property type="entry name" value="Asn_synthetase_glu-h"/>
    <property type="match status" value="1"/>
</dbReference>
<evidence type="ECO:0000256" key="9">
    <source>
        <dbReference type="PIRSR" id="PIRSR001589-2"/>
    </source>
</evidence>
<dbReference type="InterPro" id="IPR001962">
    <property type="entry name" value="Asn_synthase"/>
</dbReference>
<evidence type="ECO:0000259" key="11">
    <source>
        <dbReference type="PROSITE" id="PS51278"/>
    </source>
</evidence>
<keyword evidence="8" id="KW-0061">Asparagine biosynthesis</keyword>
<dbReference type="GO" id="GO:0005829">
    <property type="term" value="C:cytosol"/>
    <property type="evidence" value="ECO:0007669"/>
    <property type="project" value="TreeGrafter"/>
</dbReference>
<keyword evidence="4 9" id="KW-0547">Nucleotide-binding</keyword>
<reference evidence="12 13" key="1">
    <citation type="submission" date="2016-01" db="EMBL/GenBank/DDBJ databases">
        <title>Genome sequencing of Roseivirga seohaensis SW-152.</title>
        <authorList>
            <person name="Selvaratnam C."/>
            <person name="Thevarajoo S."/>
            <person name="Goh K.M."/>
            <person name="Ee R."/>
            <person name="Chan K.-G."/>
            <person name="Chong C.S."/>
        </authorList>
    </citation>
    <scope>NUCLEOTIDE SEQUENCE [LARGE SCALE GENOMIC DNA]</scope>
    <source>
        <strain evidence="12 13">SW-152</strain>
    </source>
</reference>
<dbReference type="PROSITE" id="PS51278">
    <property type="entry name" value="GATASE_TYPE_2"/>
    <property type="match status" value="1"/>
</dbReference>
<dbReference type="EMBL" id="LRPB01000023">
    <property type="protein sequence ID" value="KYG83996.1"/>
    <property type="molecule type" value="Genomic_DNA"/>
</dbReference>
<gene>
    <name evidence="12" type="ORF">AWW67_02450</name>
</gene>
<dbReference type="InterPro" id="IPR014729">
    <property type="entry name" value="Rossmann-like_a/b/a_fold"/>
</dbReference>
<dbReference type="CDD" id="cd01991">
    <property type="entry name" value="Asn_synthase_B_C"/>
    <property type="match status" value="1"/>
</dbReference>
<dbReference type="InterPro" id="IPR006426">
    <property type="entry name" value="Asn_synth_AEB"/>
</dbReference>
<dbReference type="Proteomes" id="UP000075663">
    <property type="component" value="Unassembled WGS sequence"/>
</dbReference>
<evidence type="ECO:0000256" key="6">
    <source>
        <dbReference type="ARBA" id="ARBA00022962"/>
    </source>
</evidence>
<feature type="active site" description="For GATase activity" evidence="8">
    <location>
        <position position="2"/>
    </location>
</feature>
<protein>
    <recommendedName>
        <fullName evidence="3">asparagine synthase (glutamine-hydrolyzing)</fullName>
        <ecNumber evidence="3">6.3.5.4</ecNumber>
    </recommendedName>
</protein>
<dbReference type="STRING" id="1914963.AWW67_02450"/>
<evidence type="ECO:0000256" key="4">
    <source>
        <dbReference type="ARBA" id="ARBA00022741"/>
    </source>
</evidence>
<dbReference type="PANTHER" id="PTHR43284">
    <property type="entry name" value="ASPARAGINE SYNTHETASE (GLUTAMINE-HYDROLYZING)"/>
    <property type="match status" value="1"/>
</dbReference>
<keyword evidence="6 8" id="KW-0315">Glutamine amidotransferase</keyword>
<dbReference type="Gene3D" id="3.60.20.10">
    <property type="entry name" value="Glutamine Phosphoribosylpyrophosphate, subunit 1, domain 1"/>
    <property type="match status" value="1"/>
</dbReference>
<name>A0A150XZ99_9BACT</name>
<keyword evidence="8" id="KW-0028">Amino-acid biosynthesis</keyword>
<evidence type="ECO:0000256" key="2">
    <source>
        <dbReference type="ARBA" id="ARBA00005752"/>
    </source>
</evidence>
<feature type="site" description="Important for beta-aspartyl-AMP intermediate formation" evidence="10">
    <location>
        <position position="371"/>
    </location>
</feature>
<dbReference type="NCBIfam" id="TIGR01536">
    <property type="entry name" value="asn_synth_AEB"/>
    <property type="match status" value="1"/>
</dbReference>
<evidence type="ECO:0000256" key="10">
    <source>
        <dbReference type="PIRSR" id="PIRSR001589-3"/>
    </source>
</evidence>
<dbReference type="Pfam" id="PF00733">
    <property type="entry name" value="Asn_synthase"/>
    <property type="match status" value="1"/>
</dbReference>
<evidence type="ECO:0000256" key="8">
    <source>
        <dbReference type="PIRSR" id="PIRSR001589-1"/>
    </source>
</evidence>
<feature type="binding site" evidence="9">
    <location>
        <position position="296"/>
    </location>
    <ligand>
        <name>ATP</name>
        <dbReference type="ChEBI" id="CHEBI:30616"/>
    </ligand>
</feature>
<evidence type="ECO:0000313" key="12">
    <source>
        <dbReference type="EMBL" id="KYG83996.1"/>
    </source>
</evidence>
<dbReference type="InterPro" id="IPR033738">
    <property type="entry name" value="AsnB_N"/>
</dbReference>
<evidence type="ECO:0000256" key="5">
    <source>
        <dbReference type="ARBA" id="ARBA00022840"/>
    </source>
</evidence>
<sequence>MCGIIGVVDFRNTISVEEVVVARDLMFRRGPDDFGLESYSFNNCKVHLGHRRLSIIDLSVAARQPFVSQNKKWSIVFNGEIYNFRELREELRNLGHSFNTNCDTEVIINAFEEWGVHSISKFIGMFSLAILNALDNKLFLVRDRSGVKPLYYHHTEGKLIFCSDQKSILKLLGTEASLNLANIPFHMRYGYLNSNRSFVKEINKMEPGTLISFCLNTNTFEQIKYWDPISFFLKPKNIYSSTNQYIEELEPILKSAFSYRMVADVPVGVFLSGGYDSSILCALLKHQGHDFKSFSISFEDKAYDEGPFAKRVSEYLEIPHTQYKCTASDAKALILELININDEPLGDISSIPTTLVSRLASHEVKVVLSADGADEIFGGYIKYGRSVKFSKKLKMFPIQGRKYLSRVSTKNLESLGSMLLGRKLGHSRIEKLKRALLSQSATQFCDELATEFVHPFFKPEFVNETSLSFFEDDIRANLFQIDDLIDQMLAFDYINYLEGDILKKVDRATMFNSIEGREPFLDHRIFEFMASVPSNLKINQQLQSKVLLKQITHKYLPKNMMDRPKMGFEIPIHNWIHEKGELRDVFFDAISNQHLSEFKIFDLTEIEKLKNQYLKDGVSSFQALWNLFTFSHWYANSTLKGVSP</sequence>
<dbReference type="CDD" id="cd00712">
    <property type="entry name" value="AsnB"/>
    <property type="match status" value="1"/>
</dbReference>
<dbReference type="SUPFAM" id="SSF56235">
    <property type="entry name" value="N-terminal nucleophile aminohydrolases (Ntn hydrolases)"/>
    <property type="match status" value="1"/>
</dbReference>
<evidence type="ECO:0000256" key="7">
    <source>
        <dbReference type="ARBA" id="ARBA00048741"/>
    </source>
</evidence>
<keyword evidence="5 9" id="KW-0067">ATP-binding</keyword>
<dbReference type="AlphaFoldDB" id="A0A150XZ99"/>
<feature type="binding site" evidence="9">
    <location>
        <position position="103"/>
    </location>
    <ligand>
        <name>L-glutamine</name>
        <dbReference type="ChEBI" id="CHEBI:58359"/>
    </ligand>
</feature>
<evidence type="ECO:0000256" key="3">
    <source>
        <dbReference type="ARBA" id="ARBA00012737"/>
    </source>
</evidence>
<feature type="domain" description="Glutamine amidotransferase type-2" evidence="11">
    <location>
        <begin position="2"/>
        <end position="216"/>
    </location>
</feature>
<proteinExistence type="inferred from homology"/>
<comment type="caution">
    <text evidence="12">The sequence shown here is derived from an EMBL/GenBank/DDBJ whole genome shotgun (WGS) entry which is preliminary data.</text>
</comment>
<dbReference type="SUPFAM" id="SSF52402">
    <property type="entry name" value="Adenine nucleotide alpha hydrolases-like"/>
    <property type="match status" value="1"/>
</dbReference>
<dbReference type="GO" id="GO:0006529">
    <property type="term" value="P:asparagine biosynthetic process"/>
    <property type="evidence" value="ECO:0007669"/>
    <property type="project" value="UniProtKB-KW"/>
</dbReference>
<dbReference type="PANTHER" id="PTHR43284:SF1">
    <property type="entry name" value="ASPARAGINE SYNTHETASE"/>
    <property type="match status" value="1"/>
</dbReference>
<evidence type="ECO:0000256" key="1">
    <source>
        <dbReference type="ARBA" id="ARBA00005187"/>
    </source>
</evidence>
<dbReference type="GO" id="GO:0005524">
    <property type="term" value="F:ATP binding"/>
    <property type="evidence" value="ECO:0007669"/>
    <property type="project" value="UniProtKB-KW"/>
</dbReference>
<dbReference type="InterPro" id="IPR017932">
    <property type="entry name" value="GATase_2_dom"/>
</dbReference>
<accession>A0A150XZ99</accession>
<dbReference type="InterPro" id="IPR029055">
    <property type="entry name" value="Ntn_hydrolases_N"/>
</dbReference>